<proteinExistence type="predicted"/>
<comment type="caution">
    <text evidence="1">The sequence shown here is derived from an EMBL/GenBank/DDBJ whole genome shotgun (WGS) entry which is preliminary data.</text>
</comment>
<dbReference type="VEuPathDB" id="GiardiaDB:GMRT_10083"/>
<gene>
    <name evidence="1" type="ORF">GMRT_10083</name>
</gene>
<dbReference type="AlphaFoldDB" id="A0A4Z1SWP6"/>
<dbReference type="OrthoDB" id="10251567at2759"/>
<evidence type="ECO:0000313" key="1">
    <source>
        <dbReference type="EMBL" id="TNJ27948.1"/>
    </source>
</evidence>
<keyword evidence="2" id="KW-1185">Reference proteome</keyword>
<organism evidence="1 2">
    <name type="scientific">Giardia muris</name>
    <dbReference type="NCBI Taxonomy" id="5742"/>
    <lineage>
        <taxon>Eukaryota</taxon>
        <taxon>Metamonada</taxon>
        <taxon>Diplomonadida</taxon>
        <taxon>Hexamitidae</taxon>
        <taxon>Giardiinae</taxon>
        <taxon>Giardia</taxon>
    </lineage>
</organism>
<dbReference type="Proteomes" id="UP000315496">
    <property type="component" value="Chromosome 3"/>
</dbReference>
<dbReference type="EMBL" id="VDLU01000003">
    <property type="protein sequence ID" value="TNJ27948.1"/>
    <property type="molecule type" value="Genomic_DNA"/>
</dbReference>
<evidence type="ECO:0000313" key="2">
    <source>
        <dbReference type="Proteomes" id="UP000315496"/>
    </source>
</evidence>
<name>A0A4Z1SWP6_GIAMU</name>
<sequence length="484" mass="55211">MLRDIQSFLQRYKDPLVHDSYRMLVREHKIMTEAEFLRLYEPLRTMLSFDPQQLHTIPLDHMASFLPRKYEPLQEDHGFMLETGPNGKLNVRLNQDYTDLLLELYPKLRDEYPVLADEEKPDEAVSLFWARTILAAFDERSKDGDREKQRSRMFLLGSTTIDDTNRQAAKLVEQLRAQVGSSDLSRFASLFGINAIHQRLVAVAERYSGMRLAGTSPEACPVGHGIDEALFDSSGGSNLELISVNHVAPFALPSGFGMGEDPCTCYRSAANFVLMRSLQTYSLLLMDRVYGPRMPVGDWASADRTVGSSQPEVQVPPSPVRASEFEPVLKRTAAESEVACILDPREADKKTTSFRELARKYLEEKGGCNILDISRKVRALGENMGPPVTPFKPESLQDSEFIENYQWTFDTVRLIMQLLYDDYYEPLRADKQRYLERLTQLKRFLDDKAEHVLHPLPNWLGLYQFARRAISLCDGAITTLRNGE</sequence>
<reference evidence="1 2" key="1">
    <citation type="submission" date="2019-05" db="EMBL/GenBank/DDBJ databases">
        <title>The compact genome of Giardia muris reveals important steps in the evolution of intestinal protozoan parasites.</title>
        <authorList>
            <person name="Xu F."/>
            <person name="Jimenez-Gonzalez A."/>
            <person name="Einarsson E."/>
            <person name="Astvaldsson A."/>
            <person name="Peirasmaki D."/>
            <person name="Eckmann L."/>
            <person name="Andersson J.O."/>
            <person name="Svard S.G."/>
            <person name="Jerlstrom-Hultqvist J."/>
        </authorList>
    </citation>
    <scope>NUCLEOTIDE SEQUENCE [LARGE SCALE GENOMIC DNA]</scope>
    <source>
        <strain evidence="1 2">Roberts-Thomson</strain>
    </source>
</reference>
<protein>
    <submittedName>
        <fullName evidence="1">Uncharacterized protein</fullName>
    </submittedName>
</protein>
<accession>A0A4Z1SWP6</accession>